<gene>
    <name evidence="3" type="ORF">LSAT_V11C100002810</name>
</gene>
<proteinExistence type="predicted"/>
<dbReference type="Pfam" id="PF04937">
    <property type="entry name" value="DUF659"/>
    <property type="match status" value="1"/>
</dbReference>
<dbReference type="EMBL" id="NBSK02000001">
    <property type="protein sequence ID" value="KAJ0226532.1"/>
    <property type="molecule type" value="Genomic_DNA"/>
</dbReference>
<reference evidence="3 4" key="1">
    <citation type="journal article" date="2017" name="Nat. Commun.">
        <title>Genome assembly with in vitro proximity ligation data and whole-genome triplication in lettuce.</title>
        <authorList>
            <person name="Reyes-Chin-Wo S."/>
            <person name="Wang Z."/>
            <person name="Yang X."/>
            <person name="Kozik A."/>
            <person name="Arikit S."/>
            <person name="Song C."/>
            <person name="Xia L."/>
            <person name="Froenicke L."/>
            <person name="Lavelle D.O."/>
            <person name="Truco M.J."/>
            <person name="Xia R."/>
            <person name="Zhu S."/>
            <person name="Xu C."/>
            <person name="Xu H."/>
            <person name="Xu X."/>
            <person name="Cox K."/>
            <person name="Korf I."/>
            <person name="Meyers B.C."/>
            <person name="Michelmore R.W."/>
        </authorList>
    </citation>
    <scope>NUCLEOTIDE SEQUENCE [LARGE SCALE GENOMIC DNA]</scope>
    <source>
        <strain evidence="4">cv. Salinas</strain>
        <tissue evidence="3">Seedlings</tissue>
    </source>
</reference>
<dbReference type="PANTHER" id="PTHR32166:SF122">
    <property type="entry name" value="OS09G0499600 PROTEIN"/>
    <property type="match status" value="1"/>
</dbReference>
<dbReference type="InterPro" id="IPR012337">
    <property type="entry name" value="RNaseH-like_sf"/>
</dbReference>
<dbReference type="InterPro" id="IPR008906">
    <property type="entry name" value="HATC_C_dom"/>
</dbReference>
<keyword evidence="4" id="KW-1185">Reference proteome</keyword>
<dbReference type="AlphaFoldDB" id="A0A9R1XY42"/>
<dbReference type="GO" id="GO:0046983">
    <property type="term" value="F:protein dimerization activity"/>
    <property type="evidence" value="ECO:0007669"/>
    <property type="project" value="InterPro"/>
</dbReference>
<evidence type="ECO:0008006" key="5">
    <source>
        <dbReference type="Google" id="ProtNLM"/>
    </source>
</evidence>
<accession>A0A9R1XY42</accession>
<protein>
    <recommendedName>
        <fullName evidence="5">DUF659 domain-containing protein</fullName>
    </recommendedName>
</protein>
<feature type="domain" description="DUF659" evidence="1">
    <location>
        <begin position="28"/>
        <end position="71"/>
    </location>
</feature>
<dbReference type="SUPFAM" id="SSF53098">
    <property type="entry name" value="Ribonuclease H-like"/>
    <property type="match status" value="1"/>
</dbReference>
<comment type="caution">
    <text evidence="3">The sequence shown here is derived from an EMBL/GenBank/DDBJ whole genome shotgun (WGS) entry which is preliminary data.</text>
</comment>
<organism evidence="3 4">
    <name type="scientific">Lactuca sativa</name>
    <name type="common">Garden lettuce</name>
    <dbReference type="NCBI Taxonomy" id="4236"/>
    <lineage>
        <taxon>Eukaryota</taxon>
        <taxon>Viridiplantae</taxon>
        <taxon>Streptophyta</taxon>
        <taxon>Embryophyta</taxon>
        <taxon>Tracheophyta</taxon>
        <taxon>Spermatophyta</taxon>
        <taxon>Magnoliopsida</taxon>
        <taxon>eudicotyledons</taxon>
        <taxon>Gunneridae</taxon>
        <taxon>Pentapetalae</taxon>
        <taxon>asterids</taxon>
        <taxon>campanulids</taxon>
        <taxon>Asterales</taxon>
        <taxon>Asteraceae</taxon>
        <taxon>Cichorioideae</taxon>
        <taxon>Cichorieae</taxon>
        <taxon>Lactucinae</taxon>
        <taxon>Lactuca</taxon>
    </lineage>
</organism>
<dbReference type="Proteomes" id="UP000235145">
    <property type="component" value="Unassembled WGS sequence"/>
</dbReference>
<name>A0A9R1XY42_LACSA</name>
<evidence type="ECO:0000259" key="1">
    <source>
        <dbReference type="Pfam" id="PF04937"/>
    </source>
</evidence>
<dbReference type="InterPro" id="IPR007021">
    <property type="entry name" value="DUF659"/>
</dbReference>
<feature type="domain" description="HAT C-terminal dimerisation" evidence="2">
    <location>
        <begin position="222"/>
        <end position="272"/>
    </location>
</feature>
<dbReference type="Pfam" id="PF05699">
    <property type="entry name" value="Dimer_Tnp_hAT"/>
    <property type="match status" value="1"/>
</dbReference>
<evidence type="ECO:0000313" key="4">
    <source>
        <dbReference type="Proteomes" id="UP000235145"/>
    </source>
</evidence>
<evidence type="ECO:0000259" key="2">
    <source>
        <dbReference type="Pfam" id="PF05699"/>
    </source>
</evidence>
<sequence length="352" mass="40713">MLVQLVPFSYNNCWNKGLISALWLNFPTQGKLLEAKREHLYWTPCAAHCLDLMLEDIGKKVPKVKISIKKAMLAIDYIYSYVIVVNLMRKFTKERNLLRPAVTRFAISFITLAQVHRQRQLEEYSEFCRVGKGKVVQQRSDCKKKDDYKTTFQIIDQRWECQLHKPLHAAGHFLNPGIFYKDIVGVACKDVEQGWINTGMEKDYSVILWLLGIGKQKHQASYGSSVPNLKKFAIRVLSLTCSATSCERNYRLHTKKRNRLAQSRLNDMVFVKINRALDRRIKDKEKDPILLQEIDESNEWLMGKLEDENDDDIVFVVEDLTWRDVAHASGAYEPSYLTRLRVQNEGAGPSGI</sequence>
<evidence type="ECO:0000313" key="3">
    <source>
        <dbReference type="EMBL" id="KAJ0226532.1"/>
    </source>
</evidence>
<dbReference type="PANTHER" id="PTHR32166">
    <property type="entry name" value="OSJNBA0013A04.12 PROTEIN"/>
    <property type="match status" value="1"/>
</dbReference>